<dbReference type="PANTHER" id="PTHR31996">
    <property type="entry name" value="COILED-COIL DOMAIN-CONTAINING PROTEIN 115"/>
    <property type="match status" value="1"/>
</dbReference>
<dbReference type="EMBL" id="ML119052">
    <property type="protein sequence ID" value="ROT40332.1"/>
    <property type="molecule type" value="Genomic_DNA"/>
</dbReference>
<evidence type="ECO:0000256" key="3">
    <source>
        <dbReference type="SAM" id="MobiDB-lite"/>
    </source>
</evidence>
<reference evidence="4 5" key="1">
    <citation type="journal article" date="2018" name="Mol. Ecol.">
        <title>The obligate alkalophilic soda-lake fungus Sodiomyces alkalinus has shifted to a protein diet.</title>
        <authorList>
            <person name="Grum-Grzhimaylo A.A."/>
            <person name="Falkoski D.L."/>
            <person name="van den Heuvel J."/>
            <person name="Valero-Jimenez C.A."/>
            <person name="Min B."/>
            <person name="Choi I.G."/>
            <person name="Lipzen A."/>
            <person name="Daum C.G."/>
            <person name="Aanen D.K."/>
            <person name="Tsang A."/>
            <person name="Henrissat B."/>
            <person name="Bilanenko E.N."/>
            <person name="de Vries R.P."/>
            <person name="van Kan J.A.L."/>
            <person name="Grigoriev I.V."/>
            <person name="Debets A.J.M."/>
        </authorList>
    </citation>
    <scope>NUCLEOTIDE SEQUENCE [LARGE SCALE GENOMIC DNA]</scope>
    <source>
        <strain evidence="4 5">F11</strain>
    </source>
</reference>
<dbReference type="Pfam" id="PF21730">
    <property type="entry name" value="Vma22_CCDC115"/>
    <property type="match status" value="1"/>
</dbReference>
<dbReference type="Proteomes" id="UP000272025">
    <property type="component" value="Unassembled WGS sequence"/>
</dbReference>
<dbReference type="RefSeq" id="XP_028468138.1">
    <property type="nucleotide sequence ID" value="XM_028614788.1"/>
</dbReference>
<dbReference type="InterPro" id="IPR040357">
    <property type="entry name" value="Vma22/CCDC115"/>
</dbReference>
<dbReference type="GeneID" id="39583265"/>
<gene>
    <name evidence="4" type="ORF">SODALDRAFT_376121</name>
</gene>
<dbReference type="OrthoDB" id="408631at2759"/>
<keyword evidence="2" id="KW-0175">Coiled coil</keyword>
<feature type="region of interest" description="Disordered" evidence="3">
    <location>
        <begin position="243"/>
        <end position="309"/>
    </location>
</feature>
<evidence type="ECO:0000256" key="2">
    <source>
        <dbReference type="SAM" id="Coils"/>
    </source>
</evidence>
<proteinExistence type="predicted"/>
<dbReference type="PANTHER" id="PTHR31996:SF2">
    <property type="entry name" value="COILED-COIL DOMAIN-CONTAINING PROTEIN 115"/>
    <property type="match status" value="1"/>
</dbReference>
<protein>
    <recommendedName>
        <fullName evidence="1">Vacuolar ATPase assembly protein VMA22</fullName>
    </recommendedName>
</protein>
<feature type="region of interest" description="Disordered" evidence="3">
    <location>
        <begin position="369"/>
        <end position="401"/>
    </location>
</feature>
<dbReference type="STRING" id="1314773.A0A3N2Q0R4"/>
<dbReference type="GO" id="GO:0051082">
    <property type="term" value="F:unfolded protein binding"/>
    <property type="evidence" value="ECO:0007669"/>
    <property type="project" value="TreeGrafter"/>
</dbReference>
<dbReference type="AlphaFoldDB" id="A0A3N2Q0R4"/>
<name>A0A3N2Q0R4_SODAK</name>
<feature type="region of interest" description="Disordered" evidence="3">
    <location>
        <begin position="1"/>
        <end position="27"/>
    </location>
</feature>
<organism evidence="4 5">
    <name type="scientific">Sodiomyces alkalinus (strain CBS 110278 / VKM F-3762 / F11)</name>
    <name type="common">Alkaliphilic filamentous fungus</name>
    <dbReference type="NCBI Taxonomy" id="1314773"/>
    <lineage>
        <taxon>Eukaryota</taxon>
        <taxon>Fungi</taxon>
        <taxon>Dikarya</taxon>
        <taxon>Ascomycota</taxon>
        <taxon>Pezizomycotina</taxon>
        <taxon>Sordariomycetes</taxon>
        <taxon>Hypocreomycetidae</taxon>
        <taxon>Glomerellales</taxon>
        <taxon>Plectosphaerellaceae</taxon>
        <taxon>Sodiomyces</taxon>
    </lineage>
</organism>
<dbReference type="GO" id="GO:1990871">
    <property type="term" value="C:Vma12-Vma22 assembly complex"/>
    <property type="evidence" value="ECO:0007669"/>
    <property type="project" value="TreeGrafter"/>
</dbReference>
<sequence length="401" mass="45083">MHNLHHFGVQPLRRSRPNNTGARPVLKRNTPRVYADQIVSLARLPSPLCLPPRANWALDGEDVQADWPVNNSTLCGCTEKRGPADWTMKWMKLTKMPTARDPVFPNLYRYLQYIWNPVATLILNKPQTSESNVVHRTSAAALGTGSNDSAHLQPLSLFASLGKEEKENRVRQPATMMHDVPRIEQLLERYLDLLDEYTTLRDSLGKAQAAMYQNLARANFTAERGMRYGQDYYDDRMQASRTLTIRRQDDRSPPRFEVTMPPTEGMVDTDTKTEDASSLPVDDQQEGGEPPKEASEDTTTRTKPRHRDPIHWYGILAPMTLRQAQSQAVRAVQDIIPRLVTVNAELQHLEIEIRRARKKRAKAKAAAAAAAVTPACDKDSEASRTQVPSPEAACSPVEETS</sequence>
<evidence type="ECO:0000313" key="4">
    <source>
        <dbReference type="EMBL" id="ROT40332.1"/>
    </source>
</evidence>
<accession>A0A3N2Q0R4</accession>
<dbReference type="GO" id="GO:0070072">
    <property type="term" value="P:vacuolar proton-transporting V-type ATPase complex assembly"/>
    <property type="evidence" value="ECO:0007669"/>
    <property type="project" value="InterPro"/>
</dbReference>
<feature type="compositionally biased region" description="Basic and acidic residues" evidence="3">
    <location>
        <begin position="289"/>
        <end position="300"/>
    </location>
</feature>
<feature type="coiled-coil region" evidence="2">
    <location>
        <begin position="339"/>
        <end position="366"/>
    </location>
</feature>
<evidence type="ECO:0000313" key="5">
    <source>
        <dbReference type="Proteomes" id="UP000272025"/>
    </source>
</evidence>
<evidence type="ECO:0000256" key="1">
    <source>
        <dbReference type="ARBA" id="ARBA00093634"/>
    </source>
</evidence>
<keyword evidence="5" id="KW-1185">Reference proteome</keyword>